<dbReference type="PANTHER" id="PTHR43462:SF2">
    <property type="entry name" value="THREONYL AND ALANYL TRNA SYNTHETASE SECOND ADDITIONAL DOMAIN-CONTAINING PROTEIN"/>
    <property type="match status" value="1"/>
</dbReference>
<gene>
    <name evidence="1" type="ORF">NCTC11544_04412</name>
</gene>
<dbReference type="Gene3D" id="2.40.30.130">
    <property type="match status" value="1"/>
</dbReference>
<dbReference type="AlphaFoldDB" id="A0A380AL17"/>
<dbReference type="PANTHER" id="PTHR43462">
    <property type="entry name" value="ALANYL-TRNA EDITING PROTEIN"/>
    <property type="match status" value="1"/>
</dbReference>
<dbReference type="SUPFAM" id="SSF55186">
    <property type="entry name" value="ThrRS/AlaRS common domain"/>
    <property type="match status" value="1"/>
</dbReference>
<dbReference type="GO" id="GO:0000166">
    <property type="term" value="F:nucleotide binding"/>
    <property type="evidence" value="ECO:0007669"/>
    <property type="project" value="InterPro"/>
</dbReference>
<evidence type="ECO:0000313" key="2">
    <source>
        <dbReference type="Proteomes" id="UP000255529"/>
    </source>
</evidence>
<dbReference type="SUPFAM" id="SSF50447">
    <property type="entry name" value="Translation proteins"/>
    <property type="match status" value="1"/>
</dbReference>
<name>A0A380AL17_9GAMM</name>
<dbReference type="Proteomes" id="UP000255529">
    <property type="component" value="Unassembled WGS sequence"/>
</dbReference>
<proteinExistence type="predicted"/>
<dbReference type="InterPro" id="IPR051335">
    <property type="entry name" value="Alanyl-tRNA_Editing_Enzymes"/>
</dbReference>
<protein>
    <submittedName>
        <fullName evidence="1">Alanyl-tRNA synthetase</fullName>
    </submittedName>
</protein>
<accession>A0A380AL17</accession>
<dbReference type="InterPro" id="IPR009000">
    <property type="entry name" value="Transl_B-barrel_sf"/>
</dbReference>
<dbReference type="InterPro" id="IPR018163">
    <property type="entry name" value="Thr/Ala-tRNA-synth_IIc_edit"/>
</dbReference>
<organism evidence="1 2">
    <name type="scientific">Serratia quinivorans</name>
    <dbReference type="NCBI Taxonomy" id="137545"/>
    <lineage>
        <taxon>Bacteria</taxon>
        <taxon>Pseudomonadati</taxon>
        <taxon>Pseudomonadota</taxon>
        <taxon>Gammaproteobacteria</taxon>
        <taxon>Enterobacterales</taxon>
        <taxon>Yersiniaceae</taxon>
        <taxon>Serratia</taxon>
    </lineage>
</organism>
<evidence type="ECO:0000313" key="1">
    <source>
        <dbReference type="EMBL" id="SUI83143.1"/>
    </source>
</evidence>
<reference evidence="1 2" key="1">
    <citation type="submission" date="2018-06" db="EMBL/GenBank/DDBJ databases">
        <authorList>
            <consortium name="Pathogen Informatics"/>
            <person name="Doyle S."/>
        </authorList>
    </citation>
    <scope>NUCLEOTIDE SEQUENCE [LARGE SCALE GENOMIC DNA]</scope>
    <source>
        <strain evidence="1 2">NCTC11544</strain>
    </source>
</reference>
<keyword evidence="1" id="KW-0030">Aminoacyl-tRNA synthetase</keyword>
<dbReference type="EMBL" id="UGYN01000002">
    <property type="protein sequence ID" value="SUI83143.1"/>
    <property type="molecule type" value="Genomic_DNA"/>
</dbReference>
<dbReference type="RefSeq" id="WP_115184314.1">
    <property type="nucleotide sequence ID" value="NZ_CAMKUF010000001.1"/>
</dbReference>
<dbReference type="Gene3D" id="3.30.980.10">
    <property type="entry name" value="Threonyl-trna Synthetase, Chain A, domain 2"/>
    <property type="match status" value="1"/>
</dbReference>
<keyword evidence="1" id="KW-0436">Ligase</keyword>
<sequence length="209" mass="22809">MTERLYYYSDDLQGEAQVLACTPVEDGGYAIELNATLFHPQGGGQPADGGLLGTIPVLRVAQQGEKVLHFTAEPLPEGPVSVTVDGELRRLHTRWHSAGHLIGWLGETRGWQPVKAHHWPGEGRITFVPDAEPQTLDQDFLHAELARLIAADFPRKQLTVDGLRQVGFGELPTYGCGGTHVSSLAELGRVNITALKMKKGQLIVQYELG</sequence>
<dbReference type="GO" id="GO:0004812">
    <property type="term" value="F:aminoacyl-tRNA ligase activity"/>
    <property type="evidence" value="ECO:0007669"/>
    <property type="project" value="UniProtKB-KW"/>
</dbReference>